<name>A0A921R0V3_SORBI</name>
<feature type="domain" description="Bowman-Birk serine protease inhibitors family" evidence="6">
    <location>
        <begin position="30"/>
        <end position="87"/>
    </location>
</feature>
<evidence type="ECO:0000256" key="5">
    <source>
        <dbReference type="SAM" id="SignalP"/>
    </source>
</evidence>
<dbReference type="Gene3D" id="2.10.69.10">
    <property type="entry name" value="Cysteine Protease (Bromelain) Inhibitor, subunit H"/>
    <property type="match status" value="1"/>
</dbReference>
<keyword evidence="3" id="KW-0722">Serine protease inhibitor</keyword>
<dbReference type="InterPro" id="IPR000877">
    <property type="entry name" value="Prot_inh_BBI"/>
</dbReference>
<dbReference type="CDD" id="cd00023">
    <property type="entry name" value="BBI"/>
    <property type="match status" value="1"/>
</dbReference>
<evidence type="ECO:0000256" key="1">
    <source>
        <dbReference type="ARBA" id="ARBA00008506"/>
    </source>
</evidence>
<feature type="signal peptide" evidence="5">
    <location>
        <begin position="1"/>
        <end position="19"/>
    </location>
</feature>
<dbReference type="GO" id="GO:0005576">
    <property type="term" value="C:extracellular region"/>
    <property type="evidence" value="ECO:0007669"/>
    <property type="project" value="InterPro"/>
</dbReference>
<dbReference type="InterPro" id="IPR035995">
    <property type="entry name" value="Bowman-Birk_prot_inh"/>
</dbReference>
<comment type="caution">
    <text evidence="7">The sequence shown here is derived from an EMBL/GenBank/DDBJ whole genome shotgun (WGS) entry which is preliminary data.</text>
</comment>
<dbReference type="AlphaFoldDB" id="A0A921R0V3"/>
<protein>
    <recommendedName>
        <fullName evidence="6">Bowman-Birk serine protease inhibitors family domain-containing protein</fullName>
    </recommendedName>
</protein>
<dbReference type="SMART" id="SM00269">
    <property type="entry name" value="BowB"/>
    <property type="match status" value="1"/>
</dbReference>
<dbReference type="GO" id="GO:0004867">
    <property type="term" value="F:serine-type endopeptidase inhibitor activity"/>
    <property type="evidence" value="ECO:0007669"/>
    <property type="project" value="UniProtKB-KW"/>
</dbReference>
<dbReference type="PANTHER" id="PTHR33479:SF13">
    <property type="entry name" value="BOWMAN-BIRK TYPE TRYPSIN INHIBITOR"/>
    <property type="match status" value="1"/>
</dbReference>
<proteinExistence type="inferred from homology"/>
<dbReference type="Proteomes" id="UP000807115">
    <property type="component" value="Chromosome 5"/>
</dbReference>
<feature type="chain" id="PRO_5037840601" description="Bowman-Birk serine protease inhibitors family domain-containing protein" evidence="5">
    <location>
        <begin position="20"/>
        <end position="107"/>
    </location>
</feature>
<dbReference type="EMBL" id="CM027684">
    <property type="protein sequence ID" value="KAG0530945.1"/>
    <property type="molecule type" value="Genomic_DNA"/>
</dbReference>
<keyword evidence="2" id="KW-0646">Protease inhibitor</keyword>
<evidence type="ECO:0000313" key="7">
    <source>
        <dbReference type="EMBL" id="KAG0530945.1"/>
    </source>
</evidence>
<dbReference type="SUPFAM" id="SSF57247">
    <property type="entry name" value="Bowman-Birk inhibitor, BBI"/>
    <property type="match status" value="1"/>
</dbReference>
<organism evidence="7 8">
    <name type="scientific">Sorghum bicolor</name>
    <name type="common">Sorghum</name>
    <name type="synonym">Sorghum vulgare</name>
    <dbReference type="NCBI Taxonomy" id="4558"/>
    <lineage>
        <taxon>Eukaryota</taxon>
        <taxon>Viridiplantae</taxon>
        <taxon>Streptophyta</taxon>
        <taxon>Embryophyta</taxon>
        <taxon>Tracheophyta</taxon>
        <taxon>Spermatophyta</taxon>
        <taxon>Magnoliopsida</taxon>
        <taxon>Liliopsida</taxon>
        <taxon>Poales</taxon>
        <taxon>Poaceae</taxon>
        <taxon>PACMAD clade</taxon>
        <taxon>Panicoideae</taxon>
        <taxon>Andropogonodae</taxon>
        <taxon>Andropogoneae</taxon>
        <taxon>Sorghinae</taxon>
        <taxon>Sorghum</taxon>
    </lineage>
</organism>
<reference evidence="7" key="2">
    <citation type="submission" date="2020-10" db="EMBL/GenBank/DDBJ databases">
        <authorList>
            <person name="Cooper E.A."/>
            <person name="Brenton Z.W."/>
            <person name="Flinn B.S."/>
            <person name="Jenkins J."/>
            <person name="Shu S."/>
            <person name="Flowers D."/>
            <person name="Luo F."/>
            <person name="Wang Y."/>
            <person name="Xia P."/>
            <person name="Barry K."/>
            <person name="Daum C."/>
            <person name="Lipzen A."/>
            <person name="Yoshinaga Y."/>
            <person name="Schmutz J."/>
            <person name="Saski C."/>
            <person name="Vermerris W."/>
            <person name="Kresovich S."/>
        </authorList>
    </citation>
    <scope>NUCLEOTIDE SEQUENCE</scope>
</reference>
<comment type="similarity">
    <text evidence="1">Belongs to the Bowman-Birk serine protease inhibitor family.</text>
</comment>
<dbReference type="PANTHER" id="PTHR33479">
    <property type="entry name" value="BOWMAN-BIRK TYPE BRAN TRYPSIN INHIBITOR"/>
    <property type="match status" value="1"/>
</dbReference>
<gene>
    <name evidence="7" type="ORF">BDA96_05G231400</name>
</gene>
<keyword evidence="4" id="KW-1015">Disulfide bond</keyword>
<sequence>MRPQVILVVTLAILGVLAALPLGKGSSWPCCDNCGFCDRKLPPDCQCDDVSVDGCHPECKNCVKVGPGPVVIYRCDDILTNFCEQRCTLAPAPAPGPEAAFLLGGGL</sequence>
<evidence type="ECO:0000256" key="2">
    <source>
        <dbReference type="ARBA" id="ARBA00022690"/>
    </source>
</evidence>
<evidence type="ECO:0000313" key="8">
    <source>
        <dbReference type="Proteomes" id="UP000807115"/>
    </source>
</evidence>
<evidence type="ECO:0000259" key="6">
    <source>
        <dbReference type="SMART" id="SM00269"/>
    </source>
</evidence>
<accession>A0A921R0V3</accession>
<evidence type="ECO:0000256" key="3">
    <source>
        <dbReference type="ARBA" id="ARBA00022900"/>
    </source>
</evidence>
<reference evidence="7" key="1">
    <citation type="journal article" date="2019" name="BMC Genomics">
        <title>A new reference genome for Sorghum bicolor reveals high levels of sequence similarity between sweet and grain genotypes: implications for the genetics of sugar metabolism.</title>
        <authorList>
            <person name="Cooper E.A."/>
            <person name="Brenton Z.W."/>
            <person name="Flinn B.S."/>
            <person name="Jenkins J."/>
            <person name="Shu S."/>
            <person name="Flowers D."/>
            <person name="Luo F."/>
            <person name="Wang Y."/>
            <person name="Xia P."/>
            <person name="Barry K."/>
            <person name="Daum C."/>
            <person name="Lipzen A."/>
            <person name="Yoshinaga Y."/>
            <person name="Schmutz J."/>
            <person name="Saski C."/>
            <person name="Vermerris W."/>
            <person name="Kresovich S."/>
        </authorList>
    </citation>
    <scope>NUCLEOTIDE SEQUENCE</scope>
</reference>
<keyword evidence="5" id="KW-0732">Signal</keyword>
<evidence type="ECO:0000256" key="4">
    <source>
        <dbReference type="ARBA" id="ARBA00023157"/>
    </source>
</evidence>